<organism evidence="8 9">
    <name type="scientific">Thiohalocapsa halophila</name>
    <dbReference type="NCBI Taxonomy" id="69359"/>
    <lineage>
        <taxon>Bacteria</taxon>
        <taxon>Pseudomonadati</taxon>
        <taxon>Pseudomonadota</taxon>
        <taxon>Gammaproteobacteria</taxon>
        <taxon>Chromatiales</taxon>
        <taxon>Chromatiaceae</taxon>
        <taxon>Thiohalocapsa</taxon>
    </lineage>
</organism>
<dbReference type="InterPro" id="IPR001405">
    <property type="entry name" value="UPF0758"/>
</dbReference>
<evidence type="ECO:0000256" key="4">
    <source>
        <dbReference type="ARBA" id="ARBA00022833"/>
    </source>
</evidence>
<dbReference type="RefSeq" id="WP_200235723.1">
    <property type="nucleotide sequence ID" value="NZ_NRRV01000014.1"/>
</dbReference>
<evidence type="ECO:0000256" key="3">
    <source>
        <dbReference type="ARBA" id="ARBA00022801"/>
    </source>
</evidence>
<evidence type="ECO:0000256" key="6">
    <source>
        <dbReference type="SAM" id="MobiDB-lite"/>
    </source>
</evidence>
<dbReference type="NCBIfam" id="TIGR00608">
    <property type="entry name" value="radc"/>
    <property type="match status" value="1"/>
</dbReference>
<comment type="caution">
    <text evidence="8">The sequence shown here is derived from an EMBL/GenBank/DDBJ whole genome shotgun (WGS) entry which is preliminary data.</text>
</comment>
<reference evidence="8 9" key="1">
    <citation type="journal article" date="2020" name="Microorganisms">
        <title>Osmotic Adaptation and Compatible Solute Biosynthesis of Phototrophic Bacteria as Revealed from Genome Analyses.</title>
        <authorList>
            <person name="Imhoff J.F."/>
            <person name="Rahn T."/>
            <person name="Kunzel S."/>
            <person name="Keller A."/>
            <person name="Neulinger S.C."/>
        </authorList>
    </citation>
    <scope>NUCLEOTIDE SEQUENCE [LARGE SCALE GENOMIC DNA]</scope>
    <source>
        <strain evidence="8 9">DSM 6210</strain>
    </source>
</reference>
<sequence length="173" mass="19460">MTNKSKSKPQQFALALEPDETRRPELDTDERALIQRAIACLEAHYHVRKEALTSPDETRDYLKLRLAGVPYEVFAILLLDNRHRVLQYRELFRGTIDGASVHPREVVREAMRWNAAAVILAHNHPSGVAEPSQADLRITQQLKDALSLIEVRVLDHIVIGEGAGTSLAERGLL</sequence>
<feature type="domain" description="MPN" evidence="7">
    <location>
        <begin position="51"/>
        <end position="173"/>
    </location>
</feature>
<dbReference type="PANTHER" id="PTHR30471:SF3">
    <property type="entry name" value="UPF0758 PROTEIN YEES-RELATED"/>
    <property type="match status" value="1"/>
</dbReference>
<evidence type="ECO:0000259" key="7">
    <source>
        <dbReference type="PROSITE" id="PS50249"/>
    </source>
</evidence>
<accession>A0ABS1CFI4</accession>
<dbReference type="Gene3D" id="3.40.140.10">
    <property type="entry name" value="Cytidine Deaminase, domain 2"/>
    <property type="match status" value="1"/>
</dbReference>
<dbReference type="PROSITE" id="PS50249">
    <property type="entry name" value="MPN"/>
    <property type="match status" value="1"/>
</dbReference>
<evidence type="ECO:0000256" key="1">
    <source>
        <dbReference type="ARBA" id="ARBA00022670"/>
    </source>
</evidence>
<dbReference type="InterPro" id="IPR037518">
    <property type="entry name" value="MPN"/>
</dbReference>
<feature type="region of interest" description="Disordered" evidence="6">
    <location>
        <begin position="1"/>
        <end position="21"/>
    </location>
</feature>
<protein>
    <submittedName>
        <fullName evidence="8">DNA repair protein RadC</fullName>
    </submittedName>
</protein>
<keyword evidence="5" id="KW-0482">Metalloprotease</keyword>
<dbReference type="InterPro" id="IPR025657">
    <property type="entry name" value="RadC_JAB"/>
</dbReference>
<evidence type="ECO:0000313" key="9">
    <source>
        <dbReference type="Proteomes" id="UP000748752"/>
    </source>
</evidence>
<keyword evidence="1" id="KW-0645">Protease</keyword>
<name>A0ABS1CFI4_9GAMM</name>
<dbReference type="EMBL" id="NRRV01000014">
    <property type="protein sequence ID" value="MBK1630649.1"/>
    <property type="molecule type" value="Genomic_DNA"/>
</dbReference>
<evidence type="ECO:0000313" key="8">
    <source>
        <dbReference type="EMBL" id="MBK1630649.1"/>
    </source>
</evidence>
<evidence type="ECO:0000256" key="5">
    <source>
        <dbReference type="ARBA" id="ARBA00023049"/>
    </source>
</evidence>
<dbReference type="InterPro" id="IPR020891">
    <property type="entry name" value="UPF0758_CS"/>
</dbReference>
<keyword evidence="2" id="KW-0479">Metal-binding</keyword>
<gene>
    <name evidence="8" type="ORF">CKO31_07805</name>
</gene>
<proteinExistence type="predicted"/>
<evidence type="ECO:0000256" key="2">
    <source>
        <dbReference type="ARBA" id="ARBA00022723"/>
    </source>
</evidence>
<dbReference type="PROSITE" id="PS01302">
    <property type="entry name" value="UPF0758"/>
    <property type="match status" value="1"/>
</dbReference>
<keyword evidence="4" id="KW-0862">Zinc</keyword>
<dbReference type="Pfam" id="PF04002">
    <property type="entry name" value="RadC"/>
    <property type="match status" value="1"/>
</dbReference>
<dbReference type="PANTHER" id="PTHR30471">
    <property type="entry name" value="DNA REPAIR PROTEIN RADC"/>
    <property type="match status" value="1"/>
</dbReference>
<dbReference type="SUPFAM" id="SSF102712">
    <property type="entry name" value="JAB1/MPN domain"/>
    <property type="match status" value="1"/>
</dbReference>
<dbReference type="CDD" id="cd08071">
    <property type="entry name" value="MPN_DUF2466"/>
    <property type="match status" value="1"/>
</dbReference>
<dbReference type="Proteomes" id="UP000748752">
    <property type="component" value="Unassembled WGS sequence"/>
</dbReference>
<keyword evidence="9" id="KW-1185">Reference proteome</keyword>
<keyword evidence="3" id="KW-0378">Hydrolase</keyword>
<feature type="compositionally biased region" description="Polar residues" evidence="6">
    <location>
        <begin position="1"/>
        <end position="10"/>
    </location>
</feature>